<accession>A0A8T9AZK6</accession>
<name>A0A8T9AZK6_9HELO</name>
<organism evidence="3 4">
    <name type="scientific">Lachnellula arida</name>
    <dbReference type="NCBI Taxonomy" id="1316785"/>
    <lineage>
        <taxon>Eukaryota</taxon>
        <taxon>Fungi</taxon>
        <taxon>Dikarya</taxon>
        <taxon>Ascomycota</taxon>
        <taxon>Pezizomycotina</taxon>
        <taxon>Leotiomycetes</taxon>
        <taxon>Helotiales</taxon>
        <taxon>Lachnaceae</taxon>
        <taxon>Lachnellula</taxon>
    </lineage>
</organism>
<evidence type="ECO:0000313" key="3">
    <source>
        <dbReference type="EMBL" id="TVY12747.1"/>
    </source>
</evidence>
<keyword evidence="2" id="KW-0472">Membrane</keyword>
<evidence type="ECO:0000256" key="1">
    <source>
        <dbReference type="SAM" id="MobiDB-lite"/>
    </source>
</evidence>
<protein>
    <submittedName>
        <fullName evidence="3">Uncharacterized protein</fullName>
    </submittedName>
</protein>
<keyword evidence="2" id="KW-0812">Transmembrane</keyword>
<keyword evidence="2" id="KW-1133">Transmembrane helix</keyword>
<evidence type="ECO:0000256" key="2">
    <source>
        <dbReference type="SAM" id="Phobius"/>
    </source>
</evidence>
<reference evidence="3 4" key="1">
    <citation type="submission" date="2018-05" db="EMBL/GenBank/DDBJ databases">
        <title>Whole genome sequencing for identification of molecular markers to develop diagnostic detection tools for the regulated plant pathogen Lachnellula willkommii.</title>
        <authorList>
            <person name="Giroux E."/>
            <person name="Bilodeau G."/>
        </authorList>
    </citation>
    <scope>NUCLEOTIDE SEQUENCE [LARGE SCALE GENOMIC DNA]</scope>
    <source>
        <strain evidence="3 4">CBS 203.66</strain>
    </source>
</reference>
<dbReference type="EMBL" id="QGMF01001336">
    <property type="protein sequence ID" value="TVY12747.1"/>
    <property type="molecule type" value="Genomic_DNA"/>
</dbReference>
<feature type="compositionally biased region" description="Polar residues" evidence="1">
    <location>
        <begin position="11"/>
        <end position="48"/>
    </location>
</feature>
<dbReference type="OrthoDB" id="3971593at2759"/>
<comment type="caution">
    <text evidence="3">The sequence shown here is derived from an EMBL/GenBank/DDBJ whole genome shotgun (WGS) entry which is preliminary data.</text>
</comment>
<dbReference type="AlphaFoldDB" id="A0A8T9AZK6"/>
<feature type="region of interest" description="Disordered" evidence="1">
    <location>
        <begin position="1"/>
        <end position="54"/>
    </location>
</feature>
<feature type="transmembrane region" description="Helical" evidence="2">
    <location>
        <begin position="145"/>
        <end position="169"/>
    </location>
</feature>
<keyword evidence="4" id="KW-1185">Reference proteome</keyword>
<sequence length="682" mass="76464">MNTKRHAKSKTVATYTQRLSRSKTSTWKKPSIRSSKIIQTPTPQQSFLNDDDDDDDVLSDATGEYIIVASHARSSQNETIDVEDHDESVADHITGQVAAGDTVMGDAGQDVYESVATDYSGKLFKDFPVEVCYISLVLSRPQYSLLWVFLFLTSDFLISILSSGVRHLIKTVLPNRSFKASLTFILPPDSPTHIYLPPNARDVTKYAELCRSSAASITDSVWRERFEQTFDRIPGATTREVAKKYRFRCSVSGLWTCFDLGRYGATITDEIRCIQQRNQNDCLEMLRTLIIESDARKVRDSDGKEIVDGLNLRFIRSMITNKGDGKFVDIIDSVLNTKGALNCKSGASKVITANKTGSLVYIIQLALTPISLHPGYCNNKVSHFDVSQMHAYSTAKAQPIFVGKVLQDINVRWLLHTINFFKFHFKSGNGEGIIANDYALLEPDQYVQPWVGLIEAGTQPLGRFWKGAHTFMDNRDVLALRTDKNAPSHIYSDAVDPGESFPELEIYFDESKFPSSCWPVMWERMLRSNPFTDTNAPVNPSSRRSPRKAKPAKLPPILTFYGQVRGSKPAHFYGRLHALPQQQGLHGFQRLVLMKFYTDSNGDYNPEQLFCYEGCVLPGGKVIVGRWWDAFADPRDDSTASGPFIWWNIERNAAGITADMAVDGNAMAPGDNTIAFFDEVPK</sequence>
<evidence type="ECO:0000313" key="4">
    <source>
        <dbReference type="Proteomes" id="UP000469559"/>
    </source>
</evidence>
<proteinExistence type="predicted"/>
<gene>
    <name evidence="3" type="ORF">LARI1_G009359</name>
</gene>
<dbReference type="Proteomes" id="UP000469559">
    <property type="component" value="Unassembled WGS sequence"/>
</dbReference>